<evidence type="ECO:0000256" key="4">
    <source>
        <dbReference type="ARBA" id="ARBA00022729"/>
    </source>
</evidence>
<evidence type="ECO:0000256" key="6">
    <source>
        <dbReference type="ARBA" id="ARBA00022889"/>
    </source>
</evidence>
<keyword evidence="5" id="KW-0677">Repeat</keyword>
<dbReference type="PANTHER" id="PTHR23220:SF122">
    <property type="entry name" value="INTEGRIN ALPHA-PS1"/>
    <property type="match status" value="1"/>
</dbReference>
<dbReference type="GO" id="GO:0008305">
    <property type="term" value="C:integrin complex"/>
    <property type="evidence" value="ECO:0000318"/>
    <property type="project" value="GO_Central"/>
</dbReference>
<gene>
    <name evidence="16" type="ORF">TRIADDRAFT_54964</name>
</gene>
<keyword evidence="10 13" id="KW-0675">Receptor</keyword>
<evidence type="ECO:0000256" key="8">
    <source>
        <dbReference type="ARBA" id="ARBA00023037"/>
    </source>
</evidence>
<dbReference type="RefSeq" id="XP_002111224.1">
    <property type="nucleotide sequence ID" value="XM_002111188.1"/>
</dbReference>
<dbReference type="EMBL" id="DS985243">
    <property type="protein sequence ID" value="EDV27228.1"/>
    <property type="molecule type" value="Genomic_DNA"/>
</dbReference>
<dbReference type="STRING" id="10228.B3RTH1"/>
<keyword evidence="3 13" id="KW-0812">Transmembrane</keyword>
<dbReference type="InterPro" id="IPR013517">
    <property type="entry name" value="FG-GAP"/>
</dbReference>
<keyword evidence="7 13" id="KW-1133">Transmembrane helix</keyword>
<dbReference type="Pfam" id="PF20806">
    <property type="entry name" value="Integrin_A_Ig_3"/>
    <property type="match status" value="1"/>
</dbReference>
<dbReference type="Pfam" id="PF20805">
    <property type="entry name" value="Integrin_A_Ig_2"/>
    <property type="match status" value="1"/>
</dbReference>
<name>B3RTH1_TRIAD</name>
<dbReference type="InParanoid" id="B3RTH1"/>
<dbReference type="eggNOG" id="KOG3637">
    <property type="taxonomic scope" value="Eukaryota"/>
</dbReference>
<dbReference type="InterPro" id="IPR013519">
    <property type="entry name" value="Int_alpha_beta-p"/>
</dbReference>
<dbReference type="GeneID" id="6752437"/>
<keyword evidence="6 13" id="KW-0130">Cell adhesion</keyword>
<dbReference type="GO" id="GO:0038023">
    <property type="term" value="F:signaling receptor activity"/>
    <property type="evidence" value="ECO:0000318"/>
    <property type="project" value="GO_Central"/>
</dbReference>
<evidence type="ECO:0000259" key="15">
    <source>
        <dbReference type="Pfam" id="PF20806"/>
    </source>
</evidence>
<feature type="transmembrane region" description="Helical" evidence="13">
    <location>
        <begin position="12"/>
        <end position="32"/>
    </location>
</feature>
<evidence type="ECO:0000256" key="9">
    <source>
        <dbReference type="ARBA" id="ARBA00023136"/>
    </source>
</evidence>
<organism evidence="16 17">
    <name type="scientific">Trichoplax adhaerens</name>
    <name type="common">Trichoplax reptans</name>
    <dbReference type="NCBI Taxonomy" id="10228"/>
    <lineage>
        <taxon>Eukaryota</taxon>
        <taxon>Metazoa</taxon>
        <taxon>Placozoa</taxon>
        <taxon>Uniplacotomia</taxon>
        <taxon>Trichoplacea</taxon>
        <taxon>Trichoplacidae</taxon>
        <taxon>Trichoplax</taxon>
    </lineage>
</organism>
<comment type="similarity">
    <text evidence="2 13">Belongs to the integrin alpha chain family.</text>
</comment>
<evidence type="ECO:0000256" key="13">
    <source>
        <dbReference type="RuleBase" id="RU003762"/>
    </source>
</evidence>
<dbReference type="GO" id="GO:0009986">
    <property type="term" value="C:cell surface"/>
    <property type="evidence" value="ECO:0000318"/>
    <property type="project" value="GO_Central"/>
</dbReference>
<keyword evidence="8 13" id="KW-0401">Integrin</keyword>
<dbReference type="Gene3D" id="2.60.40.1530">
    <property type="entry name" value="ntegrin, alpha v. Chain A, domain 4"/>
    <property type="match status" value="1"/>
</dbReference>
<evidence type="ECO:0000256" key="2">
    <source>
        <dbReference type="ARBA" id="ARBA00008054"/>
    </source>
</evidence>
<dbReference type="CTD" id="6752437"/>
<evidence type="ECO:0000313" key="16">
    <source>
        <dbReference type="EMBL" id="EDV27228.1"/>
    </source>
</evidence>
<dbReference type="Pfam" id="PF01839">
    <property type="entry name" value="FG-GAP"/>
    <property type="match status" value="2"/>
</dbReference>
<evidence type="ECO:0000313" key="17">
    <source>
        <dbReference type="Proteomes" id="UP000009022"/>
    </source>
</evidence>
<feature type="transmembrane region" description="Helical" evidence="13">
    <location>
        <begin position="949"/>
        <end position="972"/>
    </location>
</feature>
<dbReference type="Gene3D" id="2.60.40.1510">
    <property type="entry name" value="ntegrin, alpha v. Chain A, domain 3"/>
    <property type="match status" value="1"/>
</dbReference>
<evidence type="ECO:0000259" key="14">
    <source>
        <dbReference type="Pfam" id="PF20805"/>
    </source>
</evidence>
<feature type="domain" description="Integrin alpha third immunoglobulin-like" evidence="15">
    <location>
        <begin position="836"/>
        <end position="936"/>
    </location>
</feature>
<dbReference type="OrthoDB" id="5317514at2759"/>
<feature type="repeat" description="FG-GAP" evidence="12">
    <location>
        <begin position="400"/>
        <end position="458"/>
    </location>
</feature>
<feature type="repeat" description="FG-GAP" evidence="12">
    <location>
        <begin position="324"/>
        <end position="383"/>
    </location>
</feature>
<dbReference type="SUPFAM" id="SSF69179">
    <property type="entry name" value="Integrin domains"/>
    <property type="match status" value="3"/>
</dbReference>
<dbReference type="InterPro" id="IPR048285">
    <property type="entry name" value="Integrin_alpha_Ig-like_2"/>
</dbReference>
<dbReference type="SMART" id="SM00191">
    <property type="entry name" value="Int_alpha"/>
    <property type="match status" value="4"/>
</dbReference>
<evidence type="ECO:0000256" key="11">
    <source>
        <dbReference type="ARBA" id="ARBA00023180"/>
    </source>
</evidence>
<feature type="repeat" description="FG-GAP" evidence="12">
    <location>
        <begin position="40"/>
        <end position="99"/>
    </location>
</feature>
<comment type="caution">
    <text evidence="13">Lacks conserved residue(s) required for the propagation of feature annotation.</text>
</comment>
<dbReference type="GO" id="GO:0007229">
    <property type="term" value="P:integrin-mediated signaling pathway"/>
    <property type="evidence" value="ECO:0000318"/>
    <property type="project" value="GO_Central"/>
</dbReference>
<feature type="domain" description="Integrin alpha second immunoglobulin-like" evidence="14">
    <location>
        <begin position="658"/>
        <end position="781"/>
    </location>
</feature>
<dbReference type="InterPro" id="IPR028994">
    <property type="entry name" value="Integrin_alpha_N"/>
</dbReference>
<accession>B3RTH1</accession>
<dbReference type="Proteomes" id="UP000009022">
    <property type="component" value="Unassembled WGS sequence"/>
</dbReference>
<dbReference type="Gene3D" id="2.130.10.130">
    <property type="entry name" value="Integrin alpha, N-terminal"/>
    <property type="match status" value="1"/>
</dbReference>
<proteinExistence type="inferred from homology"/>
<dbReference type="Gene3D" id="1.20.5.930">
    <property type="entry name" value="Bicelle-embedded integrin alpha(iib) transmembrane segment"/>
    <property type="match status" value="1"/>
</dbReference>
<dbReference type="SUPFAM" id="SSF69318">
    <property type="entry name" value="Integrin alpha N-terminal domain"/>
    <property type="match status" value="1"/>
</dbReference>
<keyword evidence="4" id="KW-0732">Signal</keyword>
<sequence>MASMVENGTHFGKISFLVLYLLLNLAIVSFSYNLEQSSPIVKKQSNTDGSSSLFGFALTLHQQDASTFWVLVGAPEYKINNLQSGAVFKCPITNRQNASDCHRIDIDDNFATGDMQSYFSHHFAASERQPKFGQWLGASVATGGPGKRAIVCAPRFQNIFFENGNYQYRLKGKCKILNNTLERFYGRESYDPFIFSGSIKGGNVQLGWASSFTTNYLPIIGAPGASYASNANNFEGTVAEVTEFNPSTSSGTYKLAIYDTNNNAIKNNPDLVSSEYDDTLVGYSITSGRFLSQNEQIIAAGAPRANIIGQVKFYKQNSGALELISNLTLSGNQIGERYGTSLAAVDLNNDGFDDLVIGSPYYSRVKEEGRIYIYFNTGKLFAYSNVVLRYVFLMKGGFVERGFRIGRVTNGAFGLTVTSIGDIDQDGFNDVAIGAPFDGNNKTGVVYIYRGDGNLGLKRSFSQAIDAASFANMKLNGFGIAVSGKIDVDKNGYPVSQQIIKRNESKSCVYQGNKHAWFVALSVKYTNFVNSFMVINCNDLNVELEADANTIPSRVFFENGQNKIKKTVAILTTQSCNQYTLFLKLHVLTNLTKYPIFLQNEINNFISDISVTYRYSLSEDARPTNSPSGELFQVNAFPIISADVPTTGSRIISYEKSCFNSSICIPDLHLNASIIWNGNYPAISVGVTNVVNINFNVNNTGDDAFNAKLYVHLPAGVEYLQTQSDTVCNQNVNSRLLDCPVGNPLTKVQRAIKLRLAFDVRRIALNITRLRFLVNVTSISRPDVVTFGNEIYGESAVKQDSDIGSLVIHDLYMRNIGPGVYPPVTQRTNVSARFGSRLTRRKRDYDTPVPTTSYTGSDLKCGNVICDTFTCDIDYLASQQSASISVISRLWSATLASDYGTQNVRASSSIKLIFALVTNQITQSNSNTISVTTTITSSITTTPQPVPSYIYVLSIVGGLIFLAIIVFILYILGFFKRKQLPKISAPQQRRPEFRPSES</sequence>
<keyword evidence="9 13" id="KW-0472">Membrane</keyword>
<evidence type="ECO:0000256" key="10">
    <source>
        <dbReference type="ARBA" id="ARBA00023170"/>
    </source>
</evidence>
<comment type="subcellular location">
    <subcellularLocation>
        <location evidence="1 13">Membrane</location>
        <topology evidence="1 13">Single-pass type I membrane protein</topology>
    </subcellularLocation>
</comment>
<evidence type="ECO:0000256" key="5">
    <source>
        <dbReference type="ARBA" id="ARBA00022737"/>
    </source>
</evidence>
<reference evidence="16 17" key="1">
    <citation type="journal article" date="2008" name="Nature">
        <title>The Trichoplax genome and the nature of placozoans.</title>
        <authorList>
            <person name="Srivastava M."/>
            <person name="Begovic E."/>
            <person name="Chapman J."/>
            <person name="Putnam N.H."/>
            <person name="Hellsten U."/>
            <person name="Kawashima T."/>
            <person name="Kuo A."/>
            <person name="Mitros T."/>
            <person name="Salamov A."/>
            <person name="Carpenter M.L."/>
            <person name="Signorovitch A.Y."/>
            <person name="Moreno M.A."/>
            <person name="Kamm K."/>
            <person name="Grimwood J."/>
            <person name="Schmutz J."/>
            <person name="Shapiro H."/>
            <person name="Grigoriev I.V."/>
            <person name="Buss L.W."/>
            <person name="Schierwater B."/>
            <person name="Dellaporta S.L."/>
            <person name="Rokhsar D.S."/>
        </authorList>
    </citation>
    <scope>NUCLEOTIDE SEQUENCE [LARGE SCALE GENOMIC DNA]</scope>
    <source>
        <strain evidence="16 17">Grell-BS-1999</strain>
    </source>
</reference>
<dbReference type="HOGENOM" id="CLU_004111_4_0_1"/>
<evidence type="ECO:0000256" key="1">
    <source>
        <dbReference type="ARBA" id="ARBA00004479"/>
    </source>
</evidence>
<protein>
    <submittedName>
        <fullName evidence="16">Uncharacterized protein</fullName>
    </submittedName>
</protein>
<dbReference type="Gene3D" id="2.60.40.1460">
    <property type="entry name" value="Integrin domains. Chain A, domain 2"/>
    <property type="match status" value="1"/>
</dbReference>
<keyword evidence="17" id="KW-1185">Reference proteome</keyword>
<dbReference type="PRINTS" id="PR01185">
    <property type="entry name" value="INTEGRINA"/>
</dbReference>
<dbReference type="GO" id="GO:0098609">
    <property type="term" value="P:cell-cell adhesion"/>
    <property type="evidence" value="ECO:0000318"/>
    <property type="project" value="GO_Central"/>
</dbReference>
<dbReference type="PROSITE" id="PS51470">
    <property type="entry name" value="FG_GAP"/>
    <property type="match status" value="3"/>
</dbReference>
<dbReference type="AlphaFoldDB" id="B3RTH1"/>
<dbReference type="PhylomeDB" id="B3RTH1"/>
<evidence type="ECO:0000256" key="7">
    <source>
        <dbReference type="ARBA" id="ARBA00022989"/>
    </source>
</evidence>
<dbReference type="KEGG" id="tad:TRIADDRAFT_54964"/>
<dbReference type="InterPro" id="IPR000413">
    <property type="entry name" value="Integrin_alpha"/>
</dbReference>
<dbReference type="InterPro" id="IPR048286">
    <property type="entry name" value="Integrin_alpha_Ig-like_3"/>
</dbReference>
<dbReference type="InterPro" id="IPR032695">
    <property type="entry name" value="Integrin_dom_sf"/>
</dbReference>
<evidence type="ECO:0000256" key="12">
    <source>
        <dbReference type="PROSITE-ProRule" id="PRU00803"/>
    </source>
</evidence>
<keyword evidence="11" id="KW-0325">Glycoprotein</keyword>
<evidence type="ECO:0000256" key="3">
    <source>
        <dbReference type="ARBA" id="ARBA00022692"/>
    </source>
</evidence>
<dbReference type="PANTHER" id="PTHR23220">
    <property type="entry name" value="INTEGRIN ALPHA"/>
    <property type="match status" value="1"/>
</dbReference>